<evidence type="ECO:0008006" key="3">
    <source>
        <dbReference type="Google" id="ProtNLM"/>
    </source>
</evidence>
<evidence type="ECO:0000313" key="2">
    <source>
        <dbReference type="Proteomes" id="UP000053923"/>
    </source>
</evidence>
<gene>
    <name evidence="1" type="ORF">ADL12_32635</name>
</gene>
<dbReference type="AlphaFoldDB" id="A0A101JGF4"/>
<sequence length="151" mass="16537">MAHVVVASAERTVDAPADEVYRYLADMQLHSRFLPPPFYDFHVEEGGVGTGSLVRFKIDFAGGVRELRMQVTEPEPGKTLVQTDTNGSGLVTTFTVTPQGGQTLVNITSSFDGETGVAGFVERIIAPRRLHRVYAKELARLDAHAREQHVG</sequence>
<dbReference type="Gene3D" id="3.30.530.20">
    <property type="match status" value="1"/>
</dbReference>
<accession>A0A101JGF4</accession>
<evidence type="ECO:0000313" key="1">
    <source>
        <dbReference type="EMBL" id="KUL26383.1"/>
    </source>
</evidence>
<protein>
    <recommendedName>
        <fullName evidence="3">Polyketide cyclase</fullName>
    </recommendedName>
</protein>
<dbReference type="EMBL" id="LLZG01000362">
    <property type="protein sequence ID" value="KUL26383.1"/>
    <property type="molecule type" value="Genomic_DNA"/>
</dbReference>
<dbReference type="RefSeq" id="WP_062708660.1">
    <property type="nucleotide sequence ID" value="NZ_LLZG01000362.1"/>
</dbReference>
<dbReference type="Proteomes" id="UP000053923">
    <property type="component" value="Unassembled WGS sequence"/>
</dbReference>
<dbReference type="SUPFAM" id="SSF55961">
    <property type="entry name" value="Bet v1-like"/>
    <property type="match status" value="1"/>
</dbReference>
<keyword evidence="2" id="KW-1185">Reference proteome</keyword>
<dbReference type="InterPro" id="IPR023393">
    <property type="entry name" value="START-like_dom_sf"/>
</dbReference>
<dbReference type="OrthoDB" id="288089at2"/>
<dbReference type="Pfam" id="PF10604">
    <property type="entry name" value="Polyketide_cyc2"/>
    <property type="match status" value="1"/>
</dbReference>
<organism evidence="1 2">
    <name type="scientific">Streptomyces regalis</name>
    <dbReference type="NCBI Taxonomy" id="68262"/>
    <lineage>
        <taxon>Bacteria</taxon>
        <taxon>Bacillati</taxon>
        <taxon>Actinomycetota</taxon>
        <taxon>Actinomycetes</taxon>
        <taxon>Kitasatosporales</taxon>
        <taxon>Streptomycetaceae</taxon>
        <taxon>Streptomyces</taxon>
    </lineage>
</organism>
<reference evidence="2" key="1">
    <citation type="submission" date="2015-10" db="EMBL/GenBank/DDBJ databases">
        <authorList>
            <person name="Ju K.-S."/>
            <person name="Doroghazi J.R."/>
            <person name="Metcalf W.W."/>
        </authorList>
    </citation>
    <scope>NUCLEOTIDE SEQUENCE [LARGE SCALE GENOMIC DNA]</scope>
    <source>
        <strain evidence="2">NRRL 3151</strain>
    </source>
</reference>
<dbReference type="InterPro" id="IPR019587">
    <property type="entry name" value="Polyketide_cyclase/dehydratase"/>
</dbReference>
<proteinExistence type="predicted"/>
<name>A0A101JGF4_9ACTN</name>
<comment type="caution">
    <text evidence="1">The sequence shown here is derived from an EMBL/GenBank/DDBJ whole genome shotgun (WGS) entry which is preliminary data.</text>
</comment>